<dbReference type="EMBL" id="CAJNOL010009109">
    <property type="protein sequence ID" value="CAF1641146.1"/>
    <property type="molecule type" value="Genomic_DNA"/>
</dbReference>
<gene>
    <name evidence="3" type="ORF">JXQ802_LOCUS53212</name>
    <name evidence="4" type="ORF">JXQ802_LOCUS53256</name>
    <name evidence="1" type="ORF">PYM288_LOCUS36837</name>
    <name evidence="2" type="ORF">PYM288_LOCUS36872</name>
</gene>
<dbReference type="Proteomes" id="UP000663854">
    <property type="component" value="Unassembled WGS sequence"/>
</dbReference>
<evidence type="ECO:0000313" key="2">
    <source>
        <dbReference type="EMBL" id="CAF1459064.1"/>
    </source>
</evidence>
<dbReference type="Proteomes" id="UP000663870">
    <property type="component" value="Unassembled WGS sequence"/>
</dbReference>
<evidence type="ECO:0000313" key="1">
    <source>
        <dbReference type="EMBL" id="CAF1458133.1"/>
    </source>
</evidence>
<feature type="non-terminal residue" evidence="4">
    <location>
        <position position="156"/>
    </location>
</feature>
<reference evidence="4" key="1">
    <citation type="submission" date="2021-02" db="EMBL/GenBank/DDBJ databases">
        <authorList>
            <person name="Nowell W R."/>
        </authorList>
    </citation>
    <scope>NUCLEOTIDE SEQUENCE</scope>
</reference>
<sequence>MGNRTGRMKGSELAQYGGGYNPYYGYGEMENYNLNCPPIEEDYLLGMGNINQPFGMPFNSPMGGLGSYGNSCAAYFNSMIQPSFGRVKMRQIFMPNNVLSAFQNLLQQGGIAGYGTPQMMPQMPIASPPMMPQMPFVPPPMMPQMPFAPSMMPQMP</sequence>
<dbReference type="EMBL" id="CAJNOH010007456">
    <property type="protein sequence ID" value="CAF1458133.1"/>
    <property type="molecule type" value="Genomic_DNA"/>
</dbReference>
<dbReference type="AlphaFoldDB" id="A0A816E0D9"/>
<keyword evidence="5" id="KW-1185">Reference proteome</keyword>
<comment type="caution">
    <text evidence="4">The sequence shown here is derived from an EMBL/GenBank/DDBJ whole genome shotgun (WGS) entry which is preliminary data.</text>
</comment>
<dbReference type="EMBL" id="CAJNOH010007492">
    <property type="protein sequence ID" value="CAF1459064.1"/>
    <property type="molecule type" value="Genomic_DNA"/>
</dbReference>
<evidence type="ECO:0000313" key="5">
    <source>
        <dbReference type="Proteomes" id="UP000663870"/>
    </source>
</evidence>
<protein>
    <submittedName>
        <fullName evidence="4">Uncharacterized protein</fullName>
    </submittedName>
</protein>
<accession>A0A816E0D9</accession>
<evidence type="ECO:0000313" key="4">
    <source>
        <dbReference type="EMBL" id="CAF1641429.1"/>
    </source>
</evidence>
<evidence type="ECO:0000313" key="3">
    <source>
        <dbReference type="EMBL" id="CAF1641146.1"/>
    </source>
</evidence>
<name>A0A816E0D9_9BILA</name>
<organism evidence="4 5">
    <name type="scientific">Rotaria sordida</name>
    <dbReference type="NCBI Taxonomy" id="392033"/>
    <lineage>
        <taxon>Eukaryota</taxon>
        <taxon>Metazoa</taxon>
        <taxon>Spiralia</taxon>
        <taxon>Gnathifera</taxon>
        <taxon>Rotifera</taxon>
        <taxon>Eurotatoria</taxon>
        <taxon>Bdelloidea</taxon>
        <taxon>Philodinida</taxon>
        <taxon>Philodinidae</taxon>
        <taxon>Rotaria</taxon>
    </lineage>
</organism>
<dbReference type="EMBL" id="CAJNOL010009148">
    <property type="protein sequence ID" value="CAF1641429.1"/>
    <property type="molecule type" value="Genomic_DNA"/>
</dbReference>
<proteinExistence type="predicted"/>